<evidence type="ECO:0000256" key="1">
    <source>
        <dbReference type="ARBA" id="ARBA00022630"/>
    </source>
</evidence>
<name>A0A4T9T8Q9_9ACTN</name>
<dbReference type="Gene3D" id="3.50.50.60">
    <property type="entry name" value="FAD/NAD(P)-binding domain"/>
    <property type="match status" value="2"/>
</dbReference>
<dbReference type="OrthoDB" id="7279140at2"/>
<gene>
    <name evidence="5" type="ORF">E5982_08245</name>
</gene>
<dbReference type="Proteomes" id="UP000309454">
    <property type="component" value="Unassembled WGS sequence"/>
</dbReference>
<dbReference type="GO" id="GO:0016491">
    <property type="term" value="F:oxidoreductase activity"/>
    <property type="evidence" value="ECO:0007669"/>
    <property type="project" value="UniProtKB-KW"/>
</dbReference>
<dbReference type="InterPro" id="IPR049516">
    <property type="entry name" value="FAD-depend_C"/>
</dbReference>
<feature type="domain" description="FAD-dependent oxidoreductase 2 FAD-binding" evidence="3">
    <location>
        <begin position="101"/>
        <end position="132"/>
    </location>
</feature>
<evidence type="ECO:0000259" key="3">
    <source>
        <dbReference type="Pfam" id="PF00890"/>
    </source>
</evidence>
<keyword evidence="2" id="KW-0560">Oxidoreductase</keyword>
<dbReference type="EMBL" id="SSTM01000006">
    <property type="protein sequence ID" value="TJW09825.1"/>
    <property type="molecule type" value="Genomic_DNA"/>
</dbReference>
<dbReference type="InterPro" id="IPR028348">
    <property type="entry name" value="FAD-binding_protein"/>
</dbReference>
<evidence type="ECO:0000259" key="4">
    <source>
        <dbReference type="Pfam" id="PF21688"/>
    </source>
</evidence>
<proteinExistence type="predicted"/>
<dbReference type="Pfam" id="PF00890">
    <property type="entry name" value="FAD_binding_2"/>
    <property type="match status" value="1"/>
</dbReference>
<dbReference type="AlphaFoldDB" id="A0A4T9T8Q9"/>
<evidence type="ECO:0000313" key="6">
    <source>
        <dbReference type="Proteomes" id="UP000309454"/>
    </source>
</evidence>
<dbReference type="PRINTS" id="PR00419">
    <property type="entry name" value="ADXRDTASE"/>
</dbReference>
<accession>A0A4T9T8Q9</accession>
<dbReference type="RefSeq" id="WP_136846090.1">
    <property type="nucleotide sequence ID" value="NZ_SSTM01000006.1"/>
</dbReference>
<evidence type="ECO:0000256" key="2">
    <source>
        <dbReference type="ARBA" id="ARBA00023002"/>
    </source>
</evidence>
<dbReference type="PIRSF" id="PIRSF038984">
    <property type="entry name" value="FAD_binding_protein"/>
    <property type="match status" value="1"/>
</dbReference>
<organism evidence="5 6">
    <name type="scientific">Parvibacter caecicola</name>
    <dbReference type="NCBI Taxonomy" id="747645"/>
    <lineage>
        <taxon>Bacteria</taxon>
        <taxon>Bacillati</taxon>
        <taxon>Actinomycetota</taxon>
        <taxon>Coriobacteriia</taxon>
        <taxon>Coriobacteriales</taxon>
        <taxon>Coriobacteriaceae</taxon>
        <taxon>Parvibacter</taxon>
    </lineage>
</organism>
<dbReference type="Gene3D" id="3.30.70.2700">
    <property type="match status" value="1"/>
</dbReference>
<dbReference type="SUPFAM" id="SSF51905">
    <property type="entry name" value="FAD/NAD(P)-binding domain"/>
    <property type="match status" value="1"/>
</dbReference>
<dbReference type="InterPro" id="IPR003953">
    <property type="entry name" value="FAD-dep_OxRdtase_2_FAD-bd"/>
</dbReference>
<keyword evidence="6" id="KW-1185">Reference proteome</keyword>
<keyword evidence="1" id="KW-0285">Flavoprotein</keyword>
<comment type="caution">
    <text evidence="5">The sequence shown here is derived from an EMBL/GenBank/DDBJ whole genome shotgun (WGS) entry which is preliminary data.</text>
</comment>
<protein>
    <submittedName>
        <fullName evidence="5">FAD-binding protein</fullName>
    </submittedName>
</protein>
<dbReference type="InterPro" id="IPR036188">
    <property type="entry name" value="FAD/NAD-bd_sf"/>
</dbReference>
<reference evidence="5 6" key="1">
    <citation type="submission" date="2019-04" db="EMBL/GenBank/DDBJ databases">
        <title>Microbes associate with the intestines of laboratory mice.</title>
        <authorList>
            <person name="Navarre W."/>
            <person name="Wong E."/>
            <person name="Huang K.C."/>
            <person name="Tropini C."/>
            <person name="Ng K."/>
            <person name="Yu B."/>
        </authorList>
    </citation>
    <scope>NUCLEOTIDE SEQUENCE [LARGE SCALE GENOMIC DNA]</scope>
    <source>
        <strain evidence="5 6">NM48_B13</strain>
    </source>
</reference>
<dbReference type="PANTHER" id="PTHR42842:SF3">
    <property type="entry name" value="FAD_NAD(P)-BINDING OXIDOREDUCTASE FAMILY PROTEIN"/>
    <property type="match status" value="1"/>
</dbReference>
<feature type="domain" description="FAD-dependent protein C-terminal" evidence="4">
    <location>
        <begin position="289"/>
        <end position="489"/>
    </location>
</feature>
<dbReference type="PANTHER" id="PTHR42842">
    <property type="entry name" value="FAD/NAD(P)-BINDING OXIDOREDUCTASE"/>
    <property type="match status" value="1"/>
</dbReference>
<dbReference type="Pfam" id="PF21688">
    <property type="entry name" value="FAD-depend_C"/>
    <property type="match status" value="1"/>
</dbReference>
<sequence>MEYQISNLPLPLDCFAQSGQRLVSGEVARALRVPPASVVSWQLLKRSVDARKKNAVHFVVNLRVQLADGALPRPQKGVQVALWKSRQPWSVAPASALRRPVVVGAGPAGLFCALVLARAGLRPLVVEQGQPAPQRAAVVRAFFEGGALDLFSNIQFGEGGAGTFSDGKLNTGTKSPHIRHVLETFVEAGAPEDILWQAKPHIGTDYLVDVVVRLRQMIEEAGGEVRFSTRLEGYSLDGEGHMAEAVLAPAGGGGPVRVETGDLVLACGHSARDVFALLQKRGVPMERKPFSVGARIEHPQTWLNRTQYGPAAGHPALGAAEYKLAVRNRDGRGVYTFCMCPGGTVVAAASEEGGLCVNGMSNYARDGANCNSALLVSVEPGDLPGTDVLAGVELQRQVEQAAFRLGRAATGLPFAAPVQTVQDFLAGRRGTPSTWVAPSYPRAVAWENLARCLPPFIVDALREALPLLNGKLAGFANPQAVFTGVETRSSSPVRILRGDDFASVGVPGLYPAGEGAGYAGGIMSASVDGMRVAEALAAKYRV</sequence>
<evidence type="ECO:0000313" key="5">
    <source>
        <dbReference type="EMBL" id="TJW09825.1"/>
    </source>
</evidence>